<protein>
    <submittedName>
        <fullName evidence="2">Uncharacterized protein</fullName>
    </submittedName>
</protein>
<evidence type="ECO:0000313" key="3">
    <source>
        <dbReference type="Proteomes" id="UP000800303"/>
    </source>
</evidence>
<accession>A0ABX0F9C3</accession>
<dbReference type="Proteomes" id="UP000800303">
    <property type="component" value="Unassembled WGS sequence"/>
</dbReference>
<comment type="caution">
    <text evidence="2">The sequence shown here is derived from an EMBL/GenBank/DDBJ whole genome shotgun (WGS) entry which is preliminary data.</text>
</comment>
<feature type="transmembrane region" description="Helical" evidence="1">
    <location>
        <begin position="7"/>
        <end position="25"/>
    </location>
</feature>
<reference evidence="2 3" key="1">
    <citation type="submission" date="2020-01" db="EMBL/GenBank/DDBJ databases">
        <title>Polyphasic characterisation and genomic insights into a novel alkali tolerant bacterium VR-M41.</title>
        <authorList>
            <person name="Vemuluri V.R."/>
        </authorList>
    </citation>
    <scope>NUCLEOTIDE SEQUENCE [LARGE SCALE GENOMIC DNA]</scope>
    <source>
        <strain evidence="2 3">VR-M41</strain>
    </source>
</reference>
<keyword evidence="3" id="KW-1185">Reference proteome</keyword>
<keyword evidence="1" id="KW-0472">Membrane</keyword>
<dbReference type="RefSeq" id="WP_166276321.1">
    <property type="nucleotide sequence ID" value="NZ_JAAFGS010000006.1"/>
</dbReference>
<organism evidence="2 3">
    <name type="scientific">Saccharibacillus alkalitolerans</name>
    <dbReference type="NCBI Taxonomy" id="2705290"/>
    <lineage>
        <taxon>Bacteria</taxon>
        <taxon>Bacillati</taxon>
        <taxon>Bacillota</taxon>
        <taxon>Bacilli</taxon>
        <taxon>Bacillales</taxon>
        <taxon>Paenibacillaceae</taxon>
        <taxon>Saccharibacillus</taxon>
    </lineage>
</organism>
<dbReference type="EMBL" id="JAAFGS010000006">
    <property type="protein sequence ID" value="NGZ76918.1"/>
    <property type="molecule type" value="Genomic_DNA"/>
</dbReference>
<gene>
    <name evidence="2" type="ORF">GYN08_16550</name>
</gene>
<keyword evidence="1" id="KW-0812">Transmembrane</keyword>
<evidence type="ECO:0000313" key="2">
    <source>
        <dbReference type="EMBL" id="NGZ76918.1"/>
    </source>
</evidence>
<sequence length="67" mass="7302">MGTVKKVFYFIAVFLVVFIVAQVIVKVVITSAISDDYLKSLITLLLSVGIALFAAIKITGRSARKKL</sequence>
<keyword evidence="1" id="KW-1133">Transmembrane helix</keyword>
<feature type="transmembrane region" description="Helical" evidence="1">
    <location>
        <begin position="37"/>
        <end position="56"/>
    </location>
</feature>
<proteinExistence type="predicted"/>
<evidence type="ECO:0000256" key="1">
    <source>
        <dbReference type="SAM" id="Phobius"/>
    </source>
</evidence>
<name>A0ABX0F9C3_9BACL</name>